<dbReference type="CDD" id="cd22268">
    <property type="entry name" value="DPBB_RlpA-like"/>
    <property type="match status" value="1"/>
</dbReference>
<dbReference type="InterPro" id="IPR009009">
    <property type="entry name" value="RlpA-like_DPBB"/>
</dbReference>
<dbReference type="SUPFAM" id="SSF50685">
    <property type="entry name" value="Barwin-like endoglucanases"/>
    <property type="match status" value="1"/>
</dbReference>
<gene>
    <name evidence="2" type="ORF">EVA_20222</name>
</gene>
<evidence type="ECO:0000259" key="1">
    <source>
        <dbReference type="Pfam" id="PF03330"/>
    </source>
</evidence>
<proteinExistence type="predicted"/>
<feature type="domain" description="RlpA-like protein double-psi beta-barrel" evidence="1">
    <location>
        <begin position="3"/>
        <end position="50"/>
    </location>
</feature>
<name>J9FB58_9ZZZZ</name>
<accession>J9FB58</accession>
<evidence type="ECO:0000313" key="2">
    <source>
        <dbReference type="EMBL" id="EJW91673.1"/>
    </source>
</evidence>
<dbReference type="PANTHER" id="PTHR34183:SF1">
    <property type="entry name" value="ENDOLYTIC PEPTIDOGLYCAN TRANSGLYCOSYLASE RLPA"/>
    <property type="match status" value="1"/>
</dbReference>
<comment type="caution">
    <text evidence="2">The sequence shown here is derived from an EMBL/GenBank/DDBJ whole genome shotgun (WGS) entry which is preliminary data.</text>
</comment>
<dbReference type="AlphaFoldDB" id="J9FB58"/>
<dbReference type="EMBL" id="AMCI01008031">
    <property type="protein sequence ID" value="EJW91673.1"/>
    <property type="molecule type" value="Genomic_DNA"/>
</dbReference>
<dbReference type="InterPro" id="IPR036908">
    <property type="entry name" value="RlpA-like_sf"/>
</dbReference>
<protein>
    <submittedName>
        <fullName evidence="2">Protein containing Barwin-related endoglucanase domain protein</fullName>
    </submittedName>
</protein>
<sequence>MKVRNVKNGREVIVKVNDRGPFVKGRIIDLSFAAAKKIGMLSTGVARVEVKKVGRAGIDYMLPELQLPDPMTGEFFTVSEWTQRSAGQGDKDVVQDKNNPHSDIWAKYKDEPRWQIFNTKTSAKVESRKERSKRM</sequence>
<organism evidence="2">
    <name type="scientific">gut metagenome</name>
    <dbReference type="NCBI Taxonomy" id="749906"/>
    <lineage>
        <taxon>unclassified sequences</taxon>
        <taxon>metagenomes</taxon>
        <taxon>organismal metagenomes</taxon>
    </lineage>
</organism>
<reference evidence="2" key="1">
    <citation type="journal article" date="2012" name="PLoS ONE">
        <title>Gene sets for utilization of primary and secondary nutrition supplies in the distal gut of endangered iberian lynx.</title>
        <authorList>
            <person name="Alcaide M."/>
            <person name="Messina E."/>
            <person name="Richter M."/>
            <person name="Bargiela R."/>
            <person name="Peplies J."/>
            <person name="Huws S.A."/>
            <person name="Newbold C.J."/>
            <person name="Golyshin P.N."/>
            <person name="Simon M.A."/>
            <person name="Lopez G."/>
            <person name="Yakimov M.M."/>
            <person name="Ferrer M."/>
        </authorList>
    </citation>
    <scope>NUCLEOTIDE SEQUENCE</scope>
</reference>
<dbReference type="Pfam" id="PF03330">
    <property type="entry name" value="DPBB_1"/>
    <property type="match status" value="1"/>
</dbReference>
<dbReference type="Gene3D" id="2.40.40.10">
    <property type="entry name" value="RlpA-like domain"/>
    <property type="match status" value="1"/>
</dbReference>
<dbReference type="PANTHER" id="PTHR34183">
    <property type="entry name" value="ENDOLYTIC PEPTIDOGLYCAN TRANSGLYCOSYLASE RLPA"/>
    <property type="match status" value="1"/>
</dbReference>